<gene>
    <name evidence="1" type="ORF">EEJ42_27965</name>
</gene>
<protein>
    <submittedName>
        <fullName evidence="1">DUF385 domain-containing protein</fullName>
    </submittedName>
</protein>
<reference evidence="1 2" key="1">
    <citation type="submission" date="2018-11" db="EMBL/GenBank/DDBJ databases">
        <title>The Potential of Streptomyces as Biocontrol Agents against the Tomato grey mould, Botrytis cinerea (Gray mold) Frontiers in Microbiology.</title>
        <authorList>
            <person name="Li D."/>
        </authorList>
    </citation>
    <scope>NUCLEOTIDE SEQUENCE [LARGE SCALE GENOMIC DNA]</scope>
    <source>
        <strain evidence="1 2">NEAU-LD23</strain>
    </source>
</reference>
<evidence type="ECO:0000313" key="1">
    <source>
        <dbReference type="EMBL" id="RNG18058.1"/>
    </source>
</evidence>
<dbReference type="InterPro" id="IPR012349">
    <property type="entry name" value="Split_barrel_FMN-bd"/>
</dbReference>
<dbReference type="EMBL" id="RIBZ01000320">
    <property type="protein sequence ID" value="RNG18058.1"/>
    <property type="molecule type" value="Genomic_DNA"/>
</dbReference>
<evidence type="ECO:0000313" key="2">
    <source>
        <dbReference type="Proteomes" id="UP000275401"/>
    </source>
</evidence>
<dbReference type="Gene3D" id="2.30.110.10">
    <property type="entry name" value="Electron Transport, Fmn-binding Protein, Chain A"/>
    <property type="match status" value="1"/>
</dbReference>
<sequence>MFDGTRARRSPSPMARTRWHPPERFFNAANRVVRPLLRSRLHPLVSGRLMLLTYEGAKSGRTFAIPVAYYRPAPDEVWAFGARTGWMSNFRNRRTVRLRLRGREVRADATAVEDREQVARLLEELVQRKGPGAIRDPFVGFPRDRHPTHEEALAAADRVRIARFHLAAKP</sequence>
<organism evidence="1 2">
    <name type="scientific">Streptomyces botrytidirepellens</name>
    <dbReference type="NCBI Taxonomy" id="2486417"/>
    <lineage>
        <taxon>Bacteria</taxon>
        <taxon>Bacillati</taxon>
        <taxon>Actinomycetota</taxon>
        <taxon>Actinomycetes</taxon>
        <taxon>Kitasatosporales</taxon>
        <taxon>Streptomycetaceae</taxon>
        <taxon>Streptomyces</taxon>
    </lineage>
</organism>
<accession>A0A3M8VK89</accession>
<name>A0A3M8VK89_9ACTN</name>
<comment type="caution">
    <text evidence="1">The sequence shown here is derived from an EMBL/GenBank/DDBJ whole genome shotgun (WGS) entry which is preliminary data.</text>
</comment>
<dbReference type="GO" id="GO:0016491">
    <property type="term" value="F:oxidoreductase activity"/>
    <property type="evidence" value="ECO:0007669"/>
    <property type="project" value="InterPro"/>
</dbReference>
<keyword evidence="2" id="KW-1185">Reference proteome</keyword>
<proteinExistence type="predicted"/>
<dbReference type="Proteomes" id="UP000275401">
    <property type="component" value="Unassembled WGS sequence"/>
</dbReference>
<dbReference type="InterPro" id="IPR004378">
    <property type="entry name" value="F420H2_quin_Rdtase"/>
</dbReference>
<dbReference type="AlphaFoldDB" id="A0A3M8VK89"/>
<dbReference type="Pfam" id="PF04075">
    <property type="entry name" value="F420H2_quin_red"/>
    <property type="match status" value="1"/>
</dbReference>